<reference evidence="2 3" key="1">
    <citation type="journal article" date="2021" name="Int. J. Syst. Evol. Microbiol.">
        <title>Pseudomonas piscium sp. nov., Pseudomonas pisciculturae sp. nov., Pseudomonas mucoides sp. nov. and Pseudomonas neuropathica sp. nov. isolated from rainbow trout.</title>
        <authorList>
            <person name="Duman M."/>
            <person name="Mulet M."/>
            <person name="Altun S."/>
            <person name="Saticioglu I.B."/>
            <person name="Gomila M."/>
            <person name="Lalucat J."/>
            <person name="Garcia-Valdes E."/>
        </authorList>
    </citation>
    <scope>NUCLEOTIDE SEQUENCE [LARGE SCALE GENOMIC DNA]</scope>
    <source>
        <strain evidence="2 3">LMG 28632</strain>
    </source>
</reference>
<organism evidence="2 3">
    <name type="scientific">Pseudomonas gregormendelii</name>
    <dbReference type="NCBI Taxonomy" id="1628277"/>
    <lineage>
        <taxon>Bacteria</taxon>
        <taxon>Pseudomonadati</taxon>
        <taxon>Pseudomonadota</taxon>
        <taxon>Gammaproteobacteria</taxon>
        <taxon>Pseudomonadales</taxon>
        <taxon>Pseudomonadaceae</taxon>
        <taxon>Pseudomonas</taxon>
    </lineage>
</organism>
<keyword evidence="1" id="KW-0812">Transmembrane</keyword>
<proteinExistence type="predicted"/>
<protein>
    <submittedName>
        <fullName evidence="2">Uncharacterized protein</fullName>
    </submittedName>
</protein>
<sequence>MNLPGDGKTTSCRKKRRDVASFAGGLEALTGQTFLICTFIVRRAFFVVFLVRQIVLKVSRRVTLWQIAINLKHLR</sequence>
<keyword evidence="1" id="KW-1133">Transmembrane helix</keyword>
<keyword evidence="1" id="KW-0472">Membrane</keyword>
<accession>A0ABS3AKI9</accession>
<name>A0ABS3AKI9_9PSED</name>
<dbReference type="Proteomes" id="UP000772591">
    <property type="component" value="Unassembled WGS sequence"/>
</dbReference>
<evidence type="ECO:0000256" key="1">
    <source>
        <dbReference type="SAM" id="Phobius"/>
    </source>
</evidence>
<keyword evidence="3" id="KW-1185">Reference proteome</keyword>
<gene>
    <name evidence="2" type="ORF">IMW75_19395</name>
</gene>
<evidence type="ECO:0000313" key="2">
    <source>
        <dbReference type="EMBL" id="MBN3967427.1"/>
    </source>
</evidence>
<feature type="transmembrane region" description="Helical" evidence="1">
    <location>
        <begin position="33"/>
        <end position="51"/>
    </location>
</feature>
<dbReference type="RefSeq" id="WP_152644325.1">
    <property type="nucleotide sequence ID" value="NZ_JADEVO010000030.1"/>
</dbReference>
<comment type="caution">
    <text evidence="2">The sequence shown here is derived from an EMBL/GenBank/DDBJ whole genome shotgun (WGS) entry which is preliminary data.</text>
</comment>
<dbReference type="EMBL" id="JADEVO010000030">
    <property type="protein sequence ID" value="MBN3967427.1"/>
    <property type="molecule type" value="Genomic_DNA"/>
</dbReference>
<evidence type="ECO:0000313" key="3">
    <source>
        <dbReference type="Proteomes" id="UP000772591"/>
    </source>
</evidence>